<dbReference type="GO" id="GO:0072344">
    <property type="term" value="P:rescue of stalled ribosome"/>
    <property type="evidence" value="ECO:0007669"/>
    <property type="project" value="TreeGrafter"/>
</dbReference>
<sequence length="163" mass="18293">MANPMANPLSKSLPNLRPDPPRCAARPIMSRTPFTLSPEEIEFTAIRAQGAGGQNVNKVSSAIHLRFDIRASSLPELLKHRLLALNDQRITRDGVVVIKAQNHRTQERNRDEAMLRLNELVESVSITPKTRRETRPTFASKVRRLDGKTRRGAIKAARGRITD</sequence>
<comment type="similarity">
    <text evidence="1">Belongs to the prokaryotic/mitochondrial release factor family.</text>
</comment>
<evidence type="ECO:0000256" key="1">
    <source>
        <dbReference type="ARBA" id="ARBA00010835"/>
    </source>
</evidence>
<dbReference type="PANTHER" id="PTHR47814:SF1">
    <property type="entry name" value="PEPTIDYL-TRNA HYDROLASE ARFB"/>
    <property type="match status" value="1"/>
</dbReference>
<dbReference type="AlphaFoldDB" id="A0A6S7BC35"/>
<dbReference type="Pfam" id="PF00472">
    <property type="entry name" value="RF-1"/>
    <property type="match status" value="1"/>
</dbReference>
<evidence type="ECO:0000259" key="3">
    <source>
        <dbReference type="PROSITE" id="PS00745"/>
    </source>
</evidence>
<dbReference type="PANTHER" id="PTHR47814">
    <property type="entry name" value="PEPTIDYL-TRNA HYDROLASE ARFB"/>
    <property type="match status" value="1"/>
</dbReference>
<dbReference type="GO" id="GO:0003747">
    <property type="term" value="F:translation release factor activity"/>
    <property type="evidence" value="ECO:0007669"/>
    <property type="project" value="InterPro"/>
</dbReference>
<evidence type="ECO:0000313" key="4">
    <source>
        <dbReference type="EMBL" id="CAB3784792.1"/>
    </source>
</evidence>
<organism evidence="4 5">
    <name type="scientific">Pararobbsia alpina</name>
    <dbReference type="NCBI Taxonomy" id="621374"/>
    <lineage>
        <taxon>Bacteria</taxon>
        <taxon>Pseudomonadati</taxon>
        <taxon>Pseudomonadota</taxon>
        <taxon>Betaproteobacteria</taxon>
        <taxon>Burkholderiales</taxon>
        <taxon>Burkholderiaceae</taxon>
        <taxon>Pararobbsia</taxon>
    </lineage>
</organism>
<dbReference type="NCBIfam" id="NF006718">
    <property type="entry name" value="PRK09256.1"/>
    <property type="match status" value="1"/>
</dbReference>
<gene>
    <name evidence="4" type="primary">prfB_2</name>
    <name evidence="4" type="ORF">LMG28138_01879</name>
</gene>
<dbReference type="Gene3D" id="3.30.160.20">
    <property type="match status" value="1"/>
</dbReference>
<proteinExistence type="inferred from homology"/>
<dbReference type="Proteomes" id="UP000494115">
    <property type="component" value="Unassembled WGS sequence"/>
</dbReference>
<accession>A0A6S7BC35</accession>
<protein>
    <submittedName>
        <fullName evidence="4">Peptide chain release factor 2</fullName>
    </submittedName>
</protein>
<name>A0A6S7BC35_9BURK</name>
<dbReference type="EMBL" id="CADIKM010000006">
    <property type="protein sequence ID" value="CAB3784792.1"/>
    <property type="molecule type" value="Genomic_DNA"/>
</dbReference>
<dbReference type="GO" id="GO:0043022">
    <property type="term" value="F:ribosome binding"/>
    <property type="evidence" value="ECO:0007669"/>
    <property type="project" value="TreeGrafter"/>
</dbReference>
<feature type="region of interest" description="Disordered" evidence="2">
    <location>
        <begin position="1"/>
        <end position="25"/>
    </location>
</feature>
<dbReference type="InterPro" id="IPR045853">
    <property type="entry name" value="Pep_chain_release_fac_I_sf"/>
</dbReference>
<evidence type="ECO:0000313" key="5">
    <source>
        <dbReference type="Proteomes" id="UP000494115"/>
    </source>
</evidence>
<feature type="domain" description="Prokaryotic-type class I peptide chain release factors" evidence="3">
    <location>
        <begin position="47"/>
        <end position="63"/>
    </location>
</feature>
<evidence type="ECO:0000256" key="2">
    <source>
        <dbReference type="SAM" id="MobiDB-lite"/>
    </source>
</evidence>
<dbReference type="InterPro" id="IPR000352">
    <property type="entry name" value="Pep_chain_release_fac_I"/>
</dbReference>
<reference evidence="4 5" key="1">
    <citation type="submission" date="2020-04" db="EMBL/GenBank/DDBJ databases">
        <authorList>
            <person name="De Canck E."/>
        </authorList>
    </citation>
    <scope>NUCLEOTIDE SEQUENCE [LARGE SCALE GENOMIC DNA]</scope>
    <source>
        <strain evidence="4 5">LMG 28138</strain>
    </source>
</reference>
<dbReference type="SUPFAM" id="SSF75620">
    <property type="entry name" value="Release factor"/>
    <property type="match status" value="1"/>
</dbReference>
<keyword evidence="5" id="KW-1185">Reference proteome</keyword>
<dbReference type="PROSITE" id="PS00745">
    <property type="entry name" value="RF_PROK_I"/>
    <property type="match status" value="1"/>
</dbReference>
<dbReference type="GO" id="GO:0004045">
    <property type="term" value="F:peptidyl-tRNA hydrolase activity"/>
    <property type="evidence" value="ECO:0007669"/>
    <property type="project" value="TreeGrafter"/>
</dbReference>